<gene>
    <name evidence="2" type="ORF">HPHI1048_LOCUS13759</name>
</gene>
<reference evidence="2" key="1">
    <citation type="submission" date="2021-01" db="EMBL/GenBank/DDBJ databases">
        <authorList>
            <person name="Corre E."/>
            <person name="Pelletier E."/>
            <person name="Niang G."/>
            <person name="Scheremetjew M."/>
            <person name="Finn R."/>
            <person name="Kale V."/>
            <person name="Holt S."/>
            <person name="Cochrane G."/>
            <person name="Meng A."/>
            <person name="Brown T."/>
            <person name="Cohen L."/>
        </authorList>
    </citation>
    <scope>NUCLEOTIDE SEQUENCE</scope>
    <source>
        <strain evidence="2">CCMP325</strain>
    </source>
</reference>
<protein>
    <recommendedName>
        <fullName evidence="3">LysM domain-containing protein</fullName>
    </recommendedName>
</protein>
<organism evidence="2">
    <name type="scientific">Hanusia phi</name>
    <dbReference type="NCBI Taxonomy" id="3032"/>
    <lineage>
        <taxon>Eukaryota</taxon>
        <taxon>Cryptophyceae</taxon>
        <taxon>Pyrenomonadales</taxon>
        <taxon>Geminigeraceae</taxon>
        <taxon>Hanusia</taxon>
    </lineage>
</organism>
<evidence type="ECO:0008006" key="3">
    <source>
        <dbReference type="Google" id="ProtNLM"/>
    </source>
</evidence>
<sequence>MIPARLLHVLFALLIFGPLASAEYFLGGSLTWKVDPLFLSNASHRVIEFDLQTVFFLSDVADSSCTFNVGSPVTCDSQFVLNQHFGRLCTVPFTYATSDVTGVTGVVLKPETFQGWCPGEDNQFTIMEIGELNQHKVVRGQMKVTVAVDSTTAAVLGYLKFSVSNPPASMLLRECVPDVPDTTPCRLNSITEDVWSDPYWIDLLSYSDFSNVYSATDPSSLQALAVVCPSEASSLVSQRYCNSGSDFDKLQNYYSPLPEFPMVIEVPTSAATENADLLTAAQRTLDPFKDWFFNGKVAPYPPFRLKASDYDGQEVKQYLHHVDSPGLQCWGGNVNGSQQVAGQWIYPFQDTAICNEAYDGDGSNGTVVKFDFIYSALCANVSECNTSSAFSQHLVLTADRPFLDVDNPSSNISWPYWRSEVESPKGSLVQSFFSAYPCYSGEANQAPVMMRSLGVLDQTSRVVTLDANALDVPSEVACKANEECKFPIFAQDFSISADGCPSPDPSCSSSSQVEPLNCTTFTHNFYRSCDPVQIEFAPYFQVGNGSIVPARCTLAPFKQCNVDSDCGVDGGVCEGSSPPAGGQSTKCESVSSSIGGAFGGAVKCYFTEYFSEQQTGATVTRCFTAKDPQTVGSSKMTCRSVPTCVKIRIQSHSPQFVAPTPLEENSHDDFGNLVPGRTDISVCEGYPLDLKLSAQDPDQGDQVRIFVDDKDVDLANYNLDFFKIYENSQGVNDLVFPPQCTGSLNGKGFNSYGGRRAGDNSMQGMIEPLSTSEPKSIISDYASYIHYTKAPLQEIRYLFNTTQRNGITVRALQACNGTGNVDNNDCREKLLNMDQVICGVVYDNSRFRWKRWVGKPNPNSNNIPAYLRDHGDGDMTSATHCWRIRLQAPPVFVTDPALTATPFGRLILTGLDTSNADYKAYEVGVGSTFSATFLAQDPNPKDIVSLFVLADPGMPPGMTASQTFCIPRLIKLQNEMCMAQDHHGEIPIVLNGTDSKCSKAKLVLSWQPMLTHVGQTYQICVQARDDSTACVGKGPPPSAATSRGWYGEKQCISVTVTLPDVTWNNVGPNEIEAYVGCTAWMEVKASTRTGYHAVISPDGTPPAGSILEAPTLIEDGSRSHATRRFMWMPRRGSEGQLHQACFTAGDSAGHKVLAVQCWTFSVQKCQYCVQSGDTLREIIKDYGIDTNWFRLWLHNGNPSPVEAKARIDNPDLIVHPLPSATLPGNLSNYYGFPIIWVGLLYQIKGLESFSSTAVRFQTTLASMLSVNPDIKSEQDVLGKTPLVCVIPCTKPVTAV</sequence>
<dbReference type="EMBL" id="HBEO01020339">
    <property type="protein sequence ID" value="CAD8490170.1"/>
    <property type="molecule type" value="Transcribed_RNA"/>
</dbReference>
<evidence type="ECO:0000313" key="2">
    <source>
        <dbReference type="EMBL" id="CAD8490170.1"/>
    </source>
</evidence>
<feature type="signal peptide" evidence="1">
    <location>
        <begin position="1"/>
        <end position="22"/>
    </location>
</feature>
<feature type="chain" id="PRO_5031427549" description="LysM domain-containing protein" evidence="1">
    <location>
        <begin position="23"/>
        <end position="1295"/>
    </location>
</feature>
<proteinExistence type="predicted"/>
<evidence type="ECO:0000256" key="1">
    <source>
        <dbReference type="SAM" id="SignalP"/>
    </source>
</evidence>
<keyword evidence="1" id="KW-0732">Signal</keyword>
<accession>A0A7S0EP37</accession>
<name>A0A7S0EP37_9CRYP</name>